<dbReference type="GO" id="GO:0016829">
    <property type="term" value="F:lyase activity"/>
    <property type="evidence" value="ECO:0007669"/>
    <property type="project" value="UniProtKB-KW"/>
</dbReference>
<keyword evidence="5" id="KW-0190">Covalent protein-DNA linkage</keyword>
<comment type="caution">
    <text evidence="9">The sequence shown here is derived from an EMBL/GenBank/DDBJ whole genome shotgun (WGS) entry which is preliminary data.</text>
</comment>
<protein>
    <recommendedName>
        <fullName evidence="8">Abasic site processing protein</fullName>
        <ecNumber evidence="8">3.4.-.-</ecNumber>
    </recommendedName>
</protein>
<dbReference type="SUPFAM" id="SSF143081">
    <property type="entry name" value="BB1717-like"/>
    <property type="match status" value="1"/>
</dbReference>
<keyword evidence="10" id="KW-1185">Reference proteome</keyword>
<dbReference type="AlphaFoldDB" id="A0A074LMR2"/>
<keyword evidence="3" id="KW-0227">DNA damage</keyword>
<gene>
    <name evidence="9" type="ORF">EL26_15195</name>
</gene>
<dbReference type="Proteomes" id="UP000027931">
    <property type="component" value="Unassembled WGS sequence"/>
</dbReference>
<reference evidence="9 10" key="1">
    <citation type="journal article" date="2013" name="Int. J. Syst. Evol. Microbiol.">
        <title>Tumebacillus flagellatus sp. nov., an alpha-amylase/pullulanase-producing bacterium isolated from cassava wastewater.</title>
        <authorList>
            <person name="Wang Q."/>
            <person name="Xie N."/>
            <person name="Qin Y."/>
            <person name="Shen N."/>
            <person name="Zhu J."/>
            <person name="Mi H."/>
            <person name="Huang R."/>
        </authorList>
    </citation>
    <scope>NUCLEOTIDE SEQUENCE [LARGE SCALE GENOMIC DNA]</scope>
    <source>
        <strain evidence="9 10">GST4</strain>
    </source>
</reference>
<dbReference type="PANTHER" id="PTHR13604:SF0">
    <property type="entry name" value="ABASIC SITE PROCESSING PROTEIN HMCES"/>
    <property type="match status" value="1"/>
</dbReference>
<dbReference type="GO" id="GO:0006508">
    <property type="term" value="P:proteolysis"/>
    <property type="evidence" value="ECO:0007669"/>
    <property type="project" value="UniProtKB-KW"/>
</dbReference>
<dbReference type="GO" id="GO:0003697">
    <property type="term" value="F:single-stranded DNA binding"/>
    <property type="evidence" value="ECO:0007669"/>
    <property type="project" value="InterPro"/>
</dbReference>
<evidence type="ECO:0000256" key="8">
    <source>
        <dbReference type="RuleBase" id="RU364100"/>
    </source>
</evidence>
<dbReference type="eggNOG" id="COG2135">
    <property type="taxonomic scope" value="Bacteria"/>
</dbReference>
<organism evidence="9 10">
    <name type="scientific">Tumebacillus flagellatus</name>
    <dbReference type="NCBI Taxonomy" id="1157490"/>
    <lineage>
        <taxon>Bacteria</taxon>
        <taxon>Bacillati</taxon>
        <taxon>Bacillota</taxon>
        <taxon>Bacilli</taxon>
        <taxon>Bacillales</taxon>
        <taxon>Alicyclobacillaceae</taxon>
        <taxon>Tumebacillus</taxon>
    </lineage>
</organism>
<dbReference type="OrthoDB" id="9782620at2"/>
<dbReference type="Gene3D" id="3.90.1680.10">
    <property type="entry name" value="SOS response associated peptidase-like"/>
    <property type="match status" value="1"/>
</dbReference>
<dbReference type="EC" id="3.4.-.-" evidence="8"/>
<dbReference type="InterPro" id="IPR003738">
    <property type="entry name" value="SRAP"/>
</dbReference>
<dbReference type="GO" id="GO:0106300">
    <property type="term" value="P:protein-DNA covalent cross-linking repair"/>
    <property type="evidence" value="ECO:0007669"/>
    <property type="project" value="InterPro"/>
</dbReference>
<dbReference type="Pfam" id="PF02586">
    <property type="entry name" value="SRAP"/>
    <property type="match status" value="1"/>
</dbReference>
<dbReference type="PANTHER" id="PTHR13604">
    <property type="entry name" value="DC12-RELATED"/>
    <property type="match status" value="1"/>
</dbReference>
<dbReference type="InterPro" id="IPR036590">
    <property type="entry name" value="SRAP-like"/>
</dbReference>
<comment type="similarity">
    <text evidence="1 8">Belongs to the SOS response-associated peptidase family.</text>
</comment>
<evidence type="ECO:0000256" key="2">
    <source>
        <dbReference type="ARBA" id="ARBA00022670"/>
    </source>
</evidence>
<evidence type="ECO:0000256" key="6">
    <source>
        <dbReference type="ARBA" id="ARBA00023125"/>
    </source>
</evidence>
<evidence type="ECO:0000313" key="9">
    <source>
        <dbReference type="EMBL" id="KEO82424.1"/>
    </source>
</evidence>
<keyword evidence="6" id="KW-0238">DNA-binding</keyword>
<evidence type="ECO:0000256" key="1">
    <source>
        <dbReference type="ARBA" id="ARBA00008136"/>
    </source>
</evidence>
<proteinExistence type="inferred from homology"/>
<evidence type="ECO:0000256" key="5">
    <source>
        <dbReference type="ARBA" id="ARBA00023124"/>
    </source>
</evidence>
<keyword evidence="2 8" id="KW-0645">Protease</keyword>
<dbReference type="STRING" id="1157490.EL26_15195"/>
<name>A0A074LMR2_9BACL</name>
<dbReference type="EMBL" id="JMIR01000022">
    <property type="protein sequence ID" value="KEO82424.1"/>
    <property type="molecule type" value="Genomic_DNA"/>
</dbReference>
<evidence type="ECO:0000256" key="4">
    <source>
        <dbReference type="ARBA" id="ARBA00022801"/>
    </source>
</evidence>
<keyword evidence="7" id="KW-0456">Lyase</keyword>
<evidence type="ECO:0000313" key="10">
    <source>
        <dbReference type="Proteomes" id="UP000027931"/>
    </source>
</evidence>
<evidence type="ECO:0000256" key="3">
    <source>
        <dbReference type="ARBA" id="ARBA00022763"/>
    </source>
</evidence>
<keyword evidence="4 8" id="KW-0378">Hydrolase</keyword>
<dbReference type="GO" id="GO:0008233">
    <property type="term" value="F:peptidase activity"/>
    <property type="evidence" value="ECO:0007669"/>
    <property type="project" value="UniProtKB-KW"/>
</dbReference>
<dbReference type="RefSeq" id="WP_038090262.1">
    <property type="nucleotide sequence ID" value="NZ_JMIR01000022.1"/>
</dbReference>
<sequence length="223" mass="25540">MCGRFTLTVTEDQLKMRFEVDDLPFDYIPRYNIAPGQNITAVIRHEGKNRIGQLKWGLVPSWAKDVSIGYKTINAKSETVAEKPAFKTSFQRKRCLIPADGFYEWQKSAGSKTKQPMRILLKNREIFSMAGLYDTWTSPEGEKLHTCTILTTKPNPLVSGIHDRMPVILRREDEELWLDREHFDPDLLTSLLVPYSADEMFTYPVDAMVGNVRNEVPACIAEL</sequence>
<evidence type="ECO:0000256" key="7">
    <source>
        <dbReference type="ARBA" id="ARBA00023239"/>
    </source>
</evidence>
<accession>A0A074LMR2</accession>